<reference evidence="1 2" key="1">
    <citation type="submission" date="2013-11" db="EMBL/GenBank/DDBJ databases">
        <title>Genome sequencing of Stegodyphus mimosarum.</title>
        <authorList>
            <person name="Bechsgaard J."/>
        </authorList>
    </citation>
    <scope>NUCLEOTIDE SEQUENCE [LARGE SCALE GENOMIC DNA]</scope>
</reference>
<dbReference type="Gene3D" id="3.30.420.10">
    <property type="entry name" value="Ribonuclease H-like superfamily/Ribonuclease H"/>
    <property type="match status" value="1"/>
</dbReference>
<organism evidence="1 2">
    <name type="scientific">Stegodyphus mimosarum</name>
    <name type="common">African social velvet spider</name>
    <dbReference type="NCBI Taxonomy" id="407821"/>
    <lineage>
        <taxon>Eukaryota</taxon>
        <taxon>Metazoa</taxon>
        <taxon>Ecdysozoa</taxon>
        <taxon>Arthropoda</taxon>
        <taxon>Chelicerata</taxon>
        <taxon>Arachnida</taxon>
        <taxon>Araneae</taxon>
        <taxon>Araneomorphae</taxon>
        <taxon>Entelegynae</taxon>
        <taxon>Eresoidea</taxon>
        <taxon>Eresidae</taxon>
        <taxon>Stegodyphus</taxon>
    </lineage>
</organism>
<evidence type="ECO:0000313" key="1">
    <source>
        <dbReference type="EMBL" id="KFM56961.1"/>
    </source>
</evidence>
<accession>A0A087SVS2</accession>
<gene>
    <name evidence="1" type="ORF">X975_24891</name>
</gene>
<dbReference type="EMBL" id="KK112177">
    <property type="protein sequence ID" value="KFM56961.1"/>
    <property type="molecule type" value="Genomic_DNA"/>
</dbReference>
<dbReference type="AlphaFoldDB" id="A0A087SVS2"/>
<proteinExistence type="predicted"/>
<dbReference type="Proteomes" id="UP000054359">
    <property type="component" value="Unassembled WGS sequence"/>
</dbReference>
<protein>
    <submittedName>
        <fullName evidence="1">Uncharacterized protein</fullName>
    </submittedName>
</protein>
<feature type="non-terminal residue" evidence="1">
    <location>
        <position position="55"/>
    </location>
</feature>
<dbReference type="InterPro" id="IPR036397">
    <property type="entry name" value="RNaseH_sf"/>
</dbReference>
<name>A0A087SVS2_STEMI</name>
<dbReference type="OrthoDB" id="616263at2759"/>
<evidence type="ECO:0000313" key="2">
    <source>
        <dbReference type="Proteomes" id="UP000054359"/>
    </source>
</evidence>
<keyword evidence="2" id="KW-1185">Reference proteome</keyword>
<sequence length="55" mass="6191">MKGQCMDKILGQITCDEKWIYFNNTGRKGCWSVPGEAVSSVVKCNLTTKKIMFCV</sequence>
<dbReference type="GO" id="GO:0003676">
    <property type="term" value="F:nucleic acid binding"/>
    <property type="evidence" value="ECO:0007669"/>
    <property type="project" value="InterPro"/>
</dbReference>